<dbReference type="Proteomes" id="UP001596157">
    <property type="component" value="Unassembled WGS sequence"/>
</dbReference>
<dbReference type="EMBL" id="JBHSKF010000025">
    <property type="protein sequence ID" value="MFC5291264.1"/>
    <property type="molecule type" value="Genomic_DNA"/>
</dbReference>
<evidence type="ECO:0000313" key="3">
    <source>
        <dbReference type="Proteomes" id="UP001596157"/>
    </source>
</evidence>
<protein>
    <recommendedName>
        <fullName evidence="4">Nitroreductase domain-containing protein</fullName>
    </recommendedName>
</protein>
<comment type="caution">
    <text evidence="2">The sequence shown here is derived from an EMBL/GenBank/DDBJ whole genome shotgun (WGS) entry which is preliminary data.</text>
</comment>
<keyword evidence="1" id="KW-0479">Metal-binding</keyword>
<evidence type="ECO:0008006" key="4">
    <source>
        <dbReference type="Google" id="ProtNLM"/>
    </source>
</evidence>
<organism evidence="2 3">
    <name type="scientific">Actinokineospora guangxiensis</name>
    <dbReference type="NCBI Taxonomy" id="1490288"/>
    <lineage>
        <taxon>Bacteria</taxon>
        <taxon>Bacillati</taxon>
        <taxon>Actinomycetota</taxon>
        <taxon>Actinomycetes</taxon>
        <taxon>Pseudonocardiales</taxon>
        <taxon>Pseudonocardiaceae</taxon>
        <taxon>Actinokineospora</taxon>
    </lineage>
</organism>
<keyword evidence="3" id="KW-1185">Reference proteome</keyword>
<name>A0ABW0EVN6_9PSEU</name>
<proteinExistence type="predicted"/>
<reference evidence="3" key="1">
    <citation type="journal article" date="2019" name="Int. J. Syst. Evol. Microbiol.">
        <title>The Global Catalogue of Microorganisms (GCM) 10K type strain sequencing project: providing services to taxonomists for standard genome sequencing and annotation.</title>
        <authorList>
            <consortium name="The Broad Institute Genomics Platform"/>
            <consortium name="The Broad Institute Genome Sequencing Center for Infectious Disease"/>
            <person name="Wu L."/>
            <person name="Ma J."/>
        </authorList>
    </citation>
    <scope>NUCLEOTIDE SEQUENCE [LARGE SCALE GENOMIC DNA]</scope>
    <source>
        <strain evidence="3">CCUG 59778</strain>
    </source>
</reference>
<feature type="non-terminal residue" evidence="2">
    <location>
        <position position="1"/>
    </location>
</feature>
<evidence type="ECO:0000256" key="1">
    <source>
        <dbReference type="ARBA" id="ARBA00022723"/>
    </source>
</evidence>
<dbReference type="InterPro" id="IPR000415">
    <property type="entry name" value="Nitroreductase-like"/>
</dbReference>
<sequence>AGIGPLGPSPDPPPPPAPAAQAILATLTHPTLHCHLAVHNTTGLPDGWYSPDGTSRPAPAMDQTAAAFGYPPSKVHVAGMNLAVVITADIAAAVTAHGPAAYPRLLRSAGAIGQRVCSTAAEHGLFARPVRSVHEAAVEAAVEAPAGHDFLYLVLIGRSRVRCFPYDLSPLNTHSSAVLTAHSANQESSHHSGTTASM</sequence>
<dbReference type="PROSITE" id="PS00080">
    <property type="entry name" value="MULTICOPPER_OXIDASE2"/>
    <property type="match status" value="1"/>
</dbReference>
<evidence type="ECO:0000313" key="2">
    <source>
        <dbReference type="EMBL" id="MFC5291264.1"/>
    </source>
</evidence>
<gene>
    <name evidence="2" type="ORF">ACFPM7_29800</name>
</gene>
<dbReference type="RefSeq" id="WP_378251179.1">
    <property type="nucleotide sequence ID" value="NZ_JBHSKF010000025.1"/>
</dbReference>
<dbReference type="InterPro" id="IPR002355">
    <property type="entry name" value="Cu_oxidase_Cu_BS"/>
</dbReference>
<dbReference type="Gene3D" id="3.40.109.10">
    <property type="entry name" value="NADH Oxidase"/>
    <property type="match status" value="1"/>
</dbReference>
<dbReference type="SUPFAM" id="SSF55469">
    <property type="entry name" value="FMN-dependent nitroreductase-like"/>
    <property type="match status" value="1"/>
</dbReference>
<accession>A0ABW0EVN6</accession>